<dbReference type="Pfam" id="PF13472">
    <property type="entry name" value="Lipase_GDSL_2"/>
    <property type="match status" value="1"/>
</dbReference>
<dbReference type="GO" id="GO:0016787">
    <property type="term" value="F:hydrolase activity"/>
    <property type="evidence" value="ECO:0007669"/>
    <property type="project" value="UniProtKB-KW"/>
</dbReference>
<proteinExistence type="predicted"/>
<sequence length="233" mass="26032">MTDLKGKKVLVFGDSIMYGSGNGGFGVGEYLERDLGMVCKKYAVGGARVGFRAGKSWVPEQIMKALDEGAEADYIIFDGFTNDCNISEGAAGPDVPLGAVTSDSSRRPYECPTVYELKREGSTFAECFQSVIYTLLLRFPKAKILFIRPHNMGRRDDDLQRQYGEYALYICEKWGVPYVDLYKNSGLNTFIPRHRDMFTCDSYGWGRGDCTHPNALGYELKYMPLIEAALLAL</sequence>
<dbReference type="InterPro" id="IPR013830">
    <property type="entry name" value="SGNH_hydro"/>
</dbReference>
<protein>
    <submittedName>
        <fullName evidence="2">SGNH/GDSL hydrolase family protein</fullName>
    </submittedName>
</protein>
<dbReference type="Gene3D" id="3.40.50.1110">
    <property type="entry name" value="SGNH hydrolase"/>
    <property type="match status" value="1"/>
</dbReference>
<dbReference type="CDD" id="cd00229">
    <property type="entry name" value="SGNH_hydrolase"/>
    <property type="match status" value="1"/>
</dbReference>
<dbReference type="EMBL" id="DVHB01000103">
    <property type="protein sequence ID" value="HIR39926.1"/>
    <property type="molecule type" value="Genomic_DNA"/>
</dbReference>
<accession>A0A9D1AIR9</accession>
<dbReference type="Proteomes" id="UP000824179">
    <property type="component" value="Unassembled WGS sequence"/>
</dbReference>
<name>A0A9D1AIR9_9FIRM</name>
<comment type="caution">
    <text evidence="2">The sequence shown here is derived from an EMBL/GenBank/DDBJ whole genome shotgun (WGS) entry which is preliminary data.</text>
</comment>
<dbReference type="InterPro" id="IPR036514">
    <property type="entry name" value="SGNH_hydro_sf"/>
</dbReference>
<dbReference type="SUPFAM" id="SSF52266">
    <property type="entry name" value="SGNH hydrolase"/>
    <property type="match status" value="1"/>
</dbReference>
<evidence type="ECO:0000259" key="1">
    <source>
        <dbReference type="Pfam" id="PF13472"/>
    </source>
</evidence>
<keyword evidence="2" id="KW-0378">Hydrolase</keyword>
<reference evidence="2" key="1">
    <citation type="submission" date="2020-10" db="EMBL/GenBank/DDBJ databases">
        <authorList>
            <person name="Gilroy R."/>
        </authorList>
    </citation>
    <scope>NUCLEOTIDE SEQUENCE</scope>
    <source>
        <strain evidence="2">ChiW25-3613</strain>
    </source>
</reference>
<evidence type="ECO:0000313" key="3">
    <source>
        <dbReference type="Proteomes" id="UP000824179"/>
    </source>
</evidence>
<reference evidence="2" key="2">
    <citation type="journal article" date="2021" name="PeerJ">
        <title>Extensive microbial diversity within the chicken gut microbiome revealed by metagenomics and culture.</title>
        <authorList>
            <person name="Gilroy R."/>
            <person name="Ravi A."/>
            <person name="Getino M."/>
            <person name="Pursley I."/>
            <person name="Horton D.L."/>
            <person name="Alikhan N.F."/>
            <person name="Baker D."/>
            <person name="Gharbi K."/>
            <person name="Hall N."/>
            <person name="Watson M."/>
            <person name="Adriaenssens E.M."/>
            <person name="Foster-Nyarko E."/>
            <person name="Jarju S."/>
            <person name="Secka A."/>
            <person name="Antonio M."/>
            <person name="Oren A."/>
            <person name="Chaudhuri R.R."/>
            <person name="La Ragione R."/>
            <person name="Hildebrand F."/>
            <person name="Pallen M.J."/>
        </authorList>
    </citation>
    <scope>NUCLEOTIDE SEQUENCE</scope>
    <source>
        <strain evidence="2">ChiW25-3613</strain>
    </source>
</reference>
<evidence type="ECO:0000313" key="2">
    <source>
        <dbReference type="EMBL" id="HIR39926.1"/>
    </source>
</evidence>
<dbReference type="AlphaFoldDB" id="A0A9D1AIR9"/>
<organism evidence="2 3">
    <name type="scientific">Candidatus Coproplasma stercoripullorum</name>
    <dbReference type="NCBI Taxonomy" id="2840751"/>
    <lineage>
        <taxon>Bacteria</taxon>
        <taxon>Bacillati</taxon>
        <taxon>Bacillota</taxon>
        <taxon>Clostridia</taxon>
        <taxon>Eubacteriales</taxon>
        <taxon>Candidatus Coproplasma</taxon>
    </lineage>
</organism>
<feature type="domain" description="SGNH hydrolase-type esterase" evidence="1">
    <location>
        <begin position="11"/>
        <end position="220"/>
    </location>
</feature>
<gene>
    <name evidence="2" type="ORF">IAB90_06045</name>
</gene>